<evidence type="ECO:0000313" key="1">
    <source>
        <dbReference type="EMBL" id="KAG2211057.1"/>
    </source>
</evidence>
<name>A0A8H7VA14_9FUNG</name>
<dbReference type="OrthoDB" id="2378114at2759"/>
<protein>
    <submittedName>
        <fullName evidence="1">Uncharacterized protein</fullName>
    </submittedName>
</protein>
<proteinExistence type="predicted"/>
<dbReference type="Proteomes" id="UP000650833">
    <property type="component" value="Unassembled WGS sequence"/>
</dbReference>
<keyword evidence="2" id="KW-1185">Reference proteome</keyword>
<reference evidence="1" key="1">
    <citation type="submission" date="2020-12" db="EMBL/GenBank/DDBJ databases">
        <title>Metabolic potential, ecology and presence of endohyphal bacteria is reflected in genomic diversity of Mucoromycotina.</title>
        <authorList>
            <person name="Muszewska A."/>
            <person name="Okrasinska A."/>
            <person name="Steczkiewicz K."/>
            <person name="Drgas O."/>
            <person name="Orlowska M."/>
            <person name="Perlinska-Lenart U."/>
            <person name="Aleksandrzak-Piekarczyk T."/>
            <person name="Szatraj K."/>
            <person name="Zielenkiewicz U."/>
            <person name="Pilsyk S."/>
            <person name="Malc E."/>
            <person name="Mieczkowski P."/>
            <person name="Kruszewska J.S."/>
            <person name="Biernat P."/>
            <person name="Pawlowska J."/>
        </authorList>
    </citation>
    <scope>NUCLEOTIDE SEQUENCE</scope>
    <source>
        <strain evidence="1">CBS 226.32</strain>
    </source>
</reference>
<gene>
    <name evidence="1" type="ORF">INT46_008183</name>
</gene>
<accession>A0A8H7VA14</accession>
<sequence>MSVLSTFIRHDSSEEGLQSTISMILDTLKKRSEEMPNVDSSNSTNPWALVIAKDDEFIKNGLSKRFYQKPDDRTWFDSIQICRIDAVNQLKIKLCSLHVPVQEQKNDILDIIEYEKHGQAPSMIIVIDLIDYLAIDSSQNELQYLTTRYDTND</sequence>
<organism evidence="1 2">
    <name type="scientific">Mucor plumbeus</name>
    <dbReference type="NCBI Taxonomy" id="97098"/>
    <lineage>
        <taxon>Eukaryota</taxon>
        <taxon>Fungi</taxon>
        <taxon>Fungi incertae sedis</taxon>
        <taxon>Mucoromycota</taxon>
        <taxon>Mucoromycotina</taxon>
        <taxon>Mucoromycetes</taxon>
        <taxon>Mucorales</taxon>
        <taxon>Mucorineae</taxon>
        <taxon>Mucoraceae</taxon>
        <taxon>Mucor</taxon>
    </lineage>
</organism>
<evidence type="ECO:0000313" key="2">
    <source>
        <dbReference type="Proteomes" id="UP000650833"/>
    </source>
</evidence>
<dbReference type="AlphaFoldDB" id="A0A8H7VA14"/>
<comment type="caution">
    <text evidence="1">The sequence shown here is derived from an EMBL/GenBank/DDBJ whole genome shotgun (WGS) entry which is preliminary data.</text>
</comment>
<dbReference type="EMBL" id="JAEPRC010000072">
    <property type="protein sequence ID" value="KAG2211057.1"/>
    <property type="molecule type" value="Genomic_DNA"/>
</dbReference>